<dbReference type="EMBL" id="JBCLSQ010000009">
    <property type="protein sequence ID" value="MEY8537746.1"/>
    <property type="molecule type" value="Genomic_DNA"/>
</dbReference>
<sequence length="93" mass="11022">MKKFEEELNYLIELSGKVLTGQIEAEEFENHRVLFIKEQQAKIDELMEKMRELSQENESLKSQLEKQQPEIPEVPQSVADFIVGHKFNHYKMV</sequence>
<dbReference type="Proteomes" id="UP001565242">
    <property type="component" value="Unassembled WGS sequence"/>
</dbReference>
<feature type="non-terminal residue" evidence="2">
    <location>
        <position position="93"/>
    </location>
</feature>
<name>A0ABV4D7L6_9LACT</name>
<evidence type="ECO:0000313" key="3">
    <source>
        <dbReference type="Proteomes" id="UP001565242"/>
    </source>
</evidence>
<reference evidence="2 3" key="1">
    <citation type="submission" date="2024-03" db="EMBL/GenBank/DDBJ databases">
        <title>Mouse gut bacterial collection (mGBC) of GemPharmatech.</title>
        <authorList>
            <person name="He Y."/>
            <person name="Dong L."/>
            <person name="Wu D."/>
            <person name="Gao X."/>
            <person name="Lin Z."/>
        </authorList>
    </citation>
    <scope>NUCLEOTIDE SEQUENCE [LARGE SCALE GENOMIC DNA]</scope>
    <source>
        <strain evidence="2 3">20-218</strain>
    </source>
</reference>
<feature type="coiled-coil region" evidence="1">
    <location>
        <begin position="36"/>
        <end position="70"/>
    </location>
</feature>
<keyword evidence="3" id="KW-1185">Reference proteome</keyword>
<organism evidence="2 3">
    <name type="scientific">Lactococcus muris</name>
    <dbReference type="NCBI Taxonomy" id="2941330"/>
    <lineage>
        <taxon>Bacteria</taxon>
        <taxon>Bacillati</taxon>
        <taxon>Bacillota</taxon>
        <taxon>Bacilli</taxon>
        <taxon>Lactobacillales</taxon>
        <taxon>Streptococcaceae</taxon>
        <taxon>Lactococcus</taxon>
    </lineage>
</organism>
<gene>
    <name evidence="2" type="ORF">AALM99_04735</name>
</gene>
<accession>A0ABV4D7L6</accession>
<proteinExistence type="predicted"/>
<keyword evidence="1" id="KW-0175">Coiled coil</keyword>
<evidence type="ECO:0000313" key="2">
    <source>
        <dbReference type="EMBL" id="MEY8537746.1"/>
    </source>
</evidence>
<evidence type="ECO:0000256" key="1">
    <source>
        <dbReference type="SAM" id="Coils"/>
    </source>
</evidence>
<comment type="caution">
    <text evidence="2">The sequence shown here is derived from an EMBL/GenBank/DDBJ whole genome shotgun (WGS) entry which is preliminary data.</text>
</comment>
<protein>
    <submittedName>
        <fullName evidence="2">Uncharacterized protein</fullName>
    </submittedName>
</protein>